<comment type="caution">
    <text evidence="6">The sequence shown here is derived from an EMBL/GenBank/DDBJ whole genome shotgun (WGS) entry which is preliminary data.</text>
</comment>
<evidence type="ECO:0000259" key="5">
    <source>
        <dbReference type="PROSITE" id="PS50931"/>
    </source>
</evidence>
<dbReference type="SUPFAM" id="SSF46785">
    <property type="entry name" value="Winged helix' DNA-binding domain"/>
    <property type="match status" value="1"/>
</dbReference>
<evidence type="ECO:0000256" key="3">
    <source>
        <dbReference type="ARBA" id="ARBA00023125"/>
    </source>
</evidence>
<gene>
    <name evidence="6" type="ORF">HNR02_003753</name>
</gene>
<dbReference type="PANTHER" id="PTHR30126">
    <property type="entry name" value="HTH-TYPE TRANSCRIPTIONAL REGULATOR"/>
    <property type="match status" value="1"/>
</dbReference>
<dbReference type="PANTHER" id="PTHR30126:SF40">
    <property type="entry name" value="HTH-TYPE TRANSCRIPTIONAL REGULATOR GLTR"/>
    <property type="match status" value="1"/>
</dbReference>
<dbReference type="Proteomes" id="UP000549616">
    <property type="component" value="Unassembled WGS sequence"/>
</dbReference>
<proteinExistence type="inferred from homology"/>
<dbReference type="InterPro" id="IPR005119">
    <property type="entry name" value="LysR_subst-bd"/>
</dbReference>
<keyword evidence="2" id="KW-0805">Transcription regulation</keyword>
<organism evidence="6 7">
    <name type="scientific">Amycolatopsis endophytica</name>
    <dbReference type="NCBI Taxonomy" id="860233"/>
    <lineage>
        <taxon>Bacteria</taxon>
        <taxon>Bacillati</taxon>
        <taxon>Actinomycetota</taxon>
        <taxon>Actinomycetes</taxon>
        <taxon>Pseudonocardiales</taxon>
        <taxon>Pseudonocardiaceae</taxon>
        <taxon>Amycolatopsis</taxon>
    </lineage>
</organism>
<dbReference type="InterPro" id="IPR036388">
    <property type="entry name" value="WH-like_DNA-bd_sf"/>
</dbReference>
<dbReference type="EMBL" id="JACCFK010000001">
    <property type="protein sequence ID" value="NYI90430.1"/>
    <property type="molecule type" value="Genomic_DNA"/>
</dbReference>
<keyword evidence="7" id="KW-1185">Reference proteome</keyword>
<dbReference type="AlphaFoldDB" id="A0A853B610"/>
<comment type="similarity">
    <text evidence="1">Belongs to the LysR transcriptional regulatory family.</text>
</comment>
<dbReference type="InterPro" id="IPR000847">
    <property type="entry name" value="LysR_HTH_N"/>
</dbReference>
<accession>A0A853B610</accession>
<sequence>MSEHVRSLETSLGVELFSRTSTGMTLGERGRLLLHEARRLLDLAVRSLMRQPMLRAVADGELDAGLLLDTGPVLGTLGFDGGDLSFVDIESVRLFLVARPGPVPDPLLVTPKGCSFRMAAERLLGTSRRRLEFDSVSTIRAWATQGLGVALLPDFVVSGDLAAGTLVALPKESGELAMRVAWRTDRDNDLRDVLYAMAA</sequence>
<dbReference type="Pfam" id="PF03466">
    <property type="entry name" value="LysR_substrate"/>
    <property type="match status" value="1"/>
</dbReference>
<keyword evidence="3 6" id="KW-0238">DNA-binding</keyword>
<keyword evidence="4" id="KW-0804">Transcription</keyword>
<reference evidence="6 7" key="1">
    <citation type="submission" date="2020-07" db="EMBL/GenBank/DDBJ databases">
        <title>Sequencing the genomes of 1000 actinobacteria strains.</title>
        <authorList>
            <person name="Klenk H.-P."/>
        </authorList>
    </citation>
    <scope>NUCLEOTIDE SEQUENCE [LARGE SCALE GENOMIC DNA]</scope>
    <source>
        <strain evidence="6 7">DSM 104006</strain>
    </source>
</reference>
<dbReference type="Gene3D" id="3.40.190.290">
    <property type="match status" value="1"/>
</dbReference>
<dbReference type="Gene3D" id="1.10.10.10">
    <property type="entry name" value="Winged helix-like DNA-binding domain superfamily/Winged helix DNA-binding domain"/>
    <property type="match status" value="1"/>
</dbReference>
<evidence type="ECO:0000256" key="1">
    <source>
        <dbReference type="ARBA" id="ARBA00009437"/>
    </source>
</evidence>
<protein>
    <submittedName>
        <fullName evidence="6">DNA-binding transcriptional LysR family regulator</fullName>
    </submittedName>
</protein>
<evidence type="ECO:0000313" key="7">
    <source>
        <dbReference type="Proteomes" id="UP000549616"/>
    </source>
</evidence>
<dbReference type="SUPFAM" id="SSF53850">
    <property type="entry name" value="Periplasmic binding protein-like II"/>
    <property type="match status" value="1"/>
</dbReference>
<dbReference type="CDD" id="cd05466">
    <property type="entry name" value="PBP2_LTTR_substrate"/>
    <property type="match status" value="1"/>
</dbReference>
<name>A0A853B610_9PSEU</name>
<dbReference type="InterPro" id="IPR036390">
    <property type="entry name" value="WH_DNA-bd_sf"/>
</dbReference>
<dbReference type="GO" id="GO:0003700">
    <property type="term" value="F:DNA-binding transcription factor activity"/>
    <property type="evidence" value="ECO:0007669"/>
    <property type="project" value="InterPro"/>
</dbReference>
<dbReference type="PROSITE" id="PS50931">
    <property type="entry name" value="HTH_LYSR"/>
    <property type="match status" value="1"/>
</dbReference>
<feature type="domain" description="HTH lysR-type" evidence="5">
    <location>
        <begin position="1"/>
        <end position="27"/>
    </location>
</feature>
<dbReference type="GO" id="GO:0000976">
    <property type="term" value="F:transcription cis-regulatory region binding"/>
    <property type="evidence" value="ECO:0007669"/>
    <property type="project" value="TreeGrafter"/>
</dbReference>
<evidence type="ECO:0000313" key="6">
    <source>
        <dbReference type="EMBL" id="NYI90430.1"/>
    </source>
</evidence>
<evidence type="ECO:0000256" key="4">
    <source>
        <dbReference type="ARBA" id="ARBA00023163"/>
    </source>
</evidence>
<dbReference type="RefSeq" id="WP_376772883.1">
    <property type="nucleotide sequence ID" value="NZ_JACCFK010000001.1"/>
</dbReference>
<evidence type="ECO:0000256" key="2">
    <source>
        <dbReference type="ARBA" id="ARBA00023015"/>
    </source>
</evidence>